<dbReference type="AlphaFoldDB" id="A0A6C0EKC9"/>
<keyword evidence="6" id="KW-1015">Disulfide bond</keyword>
<sequence length="223" mass="25602">MLNGSSVVAAMPFSKRKFSSITLSSQPISFNTRPVIQPPQPRPTAIRPYTRNVRHVTEANPINVDHAAKMVWGKPTWYLLHTMAEKIRADFFAINRSDVLQTIYTICINLPCPTCSGHAKEYLTKNQFFQVRTKDELKSCLYHFHNAVNARKGVRIFPAEQLSQYSQAIPAQIVEQFLIAYSRKSKNIRLIADDMHRQSVTAQIRAWFQRNIQYFDGAVSQFP</sequence>
<keyword evidence="4" id="KW-0274">FAD</keyword>
<name>A0A6C0EKC9_9ZZZZ</name>
<evidence type="ECO:0000256" key="3">
    <source>
        <dbReference type="ARBA" id="ARBA00022630"/>
    </source>
</evidence>
<dbReference type="Gene3D" id="1.20.120.310">
    <property type="entry name" value="ERV/ALR sulfhydryl oxidase domain"/>
    <property type="match status" value="1"/>
</dbReference>
<dbReference type="SUPFAM" id="SSF69000">
    <property type="entry name" value="FAD-dependent thiol oxidase"/>
    <property type="match status" value="1"/>
</dbReference>
<dbReference type="GO" id="GO:0050660">
    <property type="term" value="F:flavin adenine dinucleotide binding"/>
    <property type="evidence" value="ECO:0007669"/>
    <property type="project" value="TreeGrafter"/>
</dbReference>
<dbReference type="GO" id="GO:0016971">
    <property type="term" value="F:flavin-dependent sulfhydryl oxidase activity"/>
    <property type="evidence" value="ECO:0007669"/>
    <property type="project" value="InterPro"/>
</dbReference>
<dbReference type="GO" id="GO:0005739">
    <property type="term" value="C:mitochondrion"/>
    <property type="evidence" value="ECO:0007669"/>
    <property type="project" value="TreeGrafter"/>
</dbReference>
<dbReference type="EMBL" id="MN738881">
    <property type="protein sequence ID" value="QHT29634.1"/>
    <property type="molecule type" value="Genomic_DNA"/>
</dbReference>
<dbReference type="EC" id="1.8.3.2" evidence="2"/>
<feature type="domain" description="ERV/ALR sulfhydryl oxidase" evidence="7">
    <location>
        <begin position="65"/>
        <end position="166"/>
    </location>
</feature>
<comment type="cofactor">
    <cofactor evidence="1">
        <name>FAD</name>
        <dbReference type="ChEBI" id="CHEBI:57692"/>
    </cofactor>
</comment>
<organism evidence="8">
    <name type="scientific">viral metagenome</name>
    <dbReference type="NCBI Taxonomy" id="1070528"/>
    <lineage>
        <taxon>unclassified sequences</taxon>
        <taxon>metagenomes</taxon>
        <taxon>organismal metagenomes</taxon>
    </lineage>
</organism>
<protein>
    <recommendedName>
        <fullName evidence="2">thiol oxidase</fullName>
        <ecNumber evidence="2">1.8.3.2</ecNumber>
    </recommendedName>
</protein>
<accession>A0A6C0EKC9</accession>
<dbReference type="PROSITE" id="PS51324">
    <property type="entry name" value="ERV_ALR"/>
    <property type="match status" value="1"/>
</dbReference>
<dbReference type="InterPro" id="IPR017905">
    <property type="entry name" value="ERV/ALR_sulphydryl_oxidase"/>
</dbReference>
<dbReference type="InterPro" id="IPR039799">
    <property type="entry name" value="ALR/ERV"/>
</dbReference>
<keyword evidence="5" id="KW-0560">Oxidoreductase</keyword>
<reference evidence="8" key="1">
    <citation type="journal article" date="2020" name="Nature">
        <title>Giant virus diversity and host interactions through global metagenomics.</title>
        <authorList>
            <person name="Schulz F."/>
            <person name="Roux S."/>
            <person name="Paez-Espino D."/>
            <person name="Jungbluth S."/>
            <person name="Walsh D.A."/>
            <person name="Denef V.J."/>
            <person name="McMahon K.D."/>
            <person name="Konstantinidis K.T."/>
            <person name="Eloe-Fadrosh E.A."/>
            <person name="Kyrpides N.C."/>
            <person name="Woyke T."/>
        </authorList>
    </citation>
    <scope>NUCLEOTIDE SEQUENCE</scope>
    <source>
        <strain evidence="8">GVMAG-M-3300009068-24</strain>
    </source>
</reference>
<evidence type="ECO:0000256" key="4">
    <source>
        <dbReference type="ARBA" id="ARBA00022827"/>
    </source>
</evidence>
<evidence type="ECO:0000256" key="5">
    <source>
        <dbReference type="ARBA" id="ARBA00023002"/>
    </source>
</evidence>
<evidence type="ECO:0000313" key="8">
    <source>
        <dbReference type="EMBL" id="QHT29634.1"/>
    </source>
</evidence>
<dbReference type="InterPro" id="IPR036774">
    <property type="entry name" value="ERV/ALR_sulphydryl_oxid_sf"/>
</dbReference>
<dbReference type="PANTHER" id="PTHR12645">
    <property type="entry name" value="ALR/ERV"/>
    <property type="match status" value="1"/>
</dbReference>
<evidence type="ECO:0000256" key="2">
    <source>
        <dbReference type="ARBA" id="ARBA00012512"/>
    </source>
</evidence>
<dbReference type="Pfam" id="PF04777">
    <property type="entry name" value="Evr1_Alr"/>
    <property type="match status" value="1"/>
</dbReference>
<proteinExistence type="predicted"/>
<evidence type="ECO:0000259" key="7">
    <source>
        <dbReference type="PROSITE" id="PS51324"/>
    </source>
</evidence>
<evidence type="ECO:0000256" key="1">
    <source>
        <dbReference type="ARBA" id="ARBA00001974"/>
    </source>
</evidence>
<keyword evidence="3" id="KW-0285">Flavoprotein</keyword>
<dbReference type="PANTHER" id="PTHR12645:SF0">
    <property type="entry name" value="FAD-LINKED SULFHYDRYL OXIDASE ALR"/>
    <property type="match status" value="1"/>
</dbReference>
<evidence type="ECO:0000256" key="6">
    <source>
        <dbReference type="ARBA" id="ARBA00023157"/>
    </source>
</evidence>